<dbReference type="SUPFAM" id="SSF88946">
    <property type="entry name" value="Sigma2 domain of RNA polymerase sigma factors"/>
    <property type="match status" value="1"/>
</dbReference>
<evidence type="ECO:0000256" key="1">
    <source>
        <dbReference type="ARBA" id="ARBA00010641"/>
    </source>
</evidence>
<proteinExistence type="inferred from homology"/>
<evidence type="ECO:0000259" key="6">
    <source>
        <dbReference type="Pfam" id="PF08281"/>
    </source>
</evidence>
<dbReference type="Pfam" id="PF04542">
    <property type="entry name" value="Sigma70_r2"/>
    <property type="match status" value="1"/>
</dbReference>
<gene>
    <name evidence="7" type="ORF">HQN87_08960</name>
</gene>
<organism evidence="7 8">
    <name type="scientific">Paenibacillus tritici</name>
    <dbReference type="NCBI Taxonomy" id="1873425"/>
    <lineage>
        <taxon>Bacteria</taxon>
        <taxon>Bacillati</taxon>
        <taxon>Bacillota</taxon>
        <taxon>Bacilli</taxon>
        <taxon>Bacillales</taxon>
        <taxon>Paenibacillaceae</taxon>
        <taxon>Paenibacillus</taxon>
    </lineage>
</organism>
<dbReference type="CDD" id="cd06171">
    <property type="entry name" value="Sigma70_r4"/>
    <property type="match status" value="1"/>
</dbReference>
<accession>A0ABX2DLH4</accession>
<evidence type="ECO:0000313" key="7">
    <source>
        <dbReference type="EMBL" id="NQX45457.1"/>
    </source>
</evidence>
<protein>
    <submittedName>
        <fullName evidence="7">Sigma-70 family RNA polymerase sigma factor</fullName>
    </submittedName>
</protein>
<evidence type="ECO:0000256" key="2">
    <source>
        <dbReference type="ARBA" id="ARBA00023015"/>
    </source>
</evidence>
<reference evidence="7 8" key="1">
    <citation type="submission" date="2020-05" db="EMBL/GenBank/DDBJ databases">
        <title>Paenibacillus glebae, sp. nov., Paenibacillus humi sp. nov., Paenibacillus pedi sp. nov., Paenibacillus terrestris sp. nov. and Paenibacillus terricola sp. nov., isolated from a forest top soil sample.</title>
        <authorList>
            <person name="Qi S."/>
            <person name="Carlier A."/>
            <person name="Cnockaert M."/>
            <person name="Vandamme P."/>
        </authorList>
    </citation>
    <scope>NUCLEOTIDE SEQUENCE [LARGE SCALE GENOMIC DNA]</scope>
    <source>
        <strain evidence="7 8">LMG 29502</strain>
    </source>
</reference>
<sequence length="184" mass="21914">MIKNNTGYFMILCSKRIYLVDESVQKEIYLSFYKLTYNTVKKYIGNVHTIEDIIHDIFIQIIVTPPKYLNESQVISWILTVTRNYTFNFLRKQNKENEKVQPIEEECKLRAKSCDYEDFELADVIKKCLGQLNPQCEKVMILRAFYELSYKEIATLLNLTEGSVRQSIYRSRALLKKFYLEFIE</sequence>
<dbReference type="Proteomes" id="UP000711047">
    <property type="component" value="Unassembled WGS sequence"/>
</dbReference>
<dbReference type="SUPFAM" id="SSF88659">
    <property type="entry name" value="Sigma3 and sigma4 domains of RNA polymerase sigma factors"/>
    <property type="match status" value="1"/>
</dbReference>
<evidence type="ECO:0000313" key="8">
    <source>
        <dbReference type="Proteomes" id="UP000711047"/>
    </source>
</evidence>
<dbReference type="Pfam" id="PF08281">
    <property type="entry name" value="Sigma70_r4_2"/>
    <property type="match status" value="1"/>
</dbReference>
<dbReference type="PANTHER" id="PTHR43133">
    <property type="entry name" value="RNA POLYMERASE ECF-TYPE SIGMA FACTO"/>
    <property type="match status" value="1"/>
</dbReference>
<feature type="domain" description="RNA polymerase sigma-70 region 2" evidence="5">
    <location>
        <begin position="29"/>
        <end position="95"/>
    </location>
</feature>
<dbReference type="InterPro" id="IPR013249">
    <property type="entry name" value="RNA_pol_sigma70_r4_t2"/>
</dbReference>
<dbReference type="PANTHER" id="PTHR43133:SF46">
    <property type="entry name" value="RNA POLYMERASE SIGMA-70 FACTOR ECF SUBFAMILY"/>
    <property type="match status" value="1"/>
</dbReference>
<name>A0ABX2DLH4_9BACL</name>
<dbReference type="Gene3D" id="1.10.10.10">
    <property type="entry name" value="Winged helix-like DNA-binding domain superfamily/Winged helix DNA-binding domain"/>
    <property type="match status" value="1"/>
</dbReference>
<dbReference type="InterPro" id="IPR013325">
    <property type="entry name" value="RNA_pol_sigma_r2"/>
</dbReference>
<feature type="domain" description="RNA polymerase sigma factor 70 region 4 type 2" evidence="6">
    <location>
        <begin position="125"/>
        <end position="175"/>
    </location>
</feature>
<evidence type="ECO:0000259" key="5">
    <source>
        <dbReference type="Pfam" id="PF04542"/>
    </source>
</evidence>
<evidence type="ECO:0000256" key="4">
    <source>
        <dbReference type="ARBA" id="ARBA00023163"/>
    </source>
</evidence>
<comment type="similarity">
    <text evidence="1">Belongs to the sigma-70 factor family. ECF subfamily.</text>
</comment>
<dbReference type="InterPro" id="IPR036388">
    <property type="entry name" value="WH-like_DNA-bd_sf"/>
</dbReference>
<dbReference type="RefSeq" id="WP_173130882.1">
    <property type="nucleotide sequence ID" value="NZ_JABMKX010000004.1"/>
</dbReference>
<evidence type="ECO:0000256" key="3">
    <source>
        <dbReference type="ARBA" id="ARBA00023082"/>
    </source>
</evidence>
<dbReference type="Gene3D" id="1.10.1740.10">
    <property type="match status" value="1"/>
</dbReference>
<keyword evidence="3" id="KW-0731">Sigma factor</keyword>
<dbReference type="InterPro" id="IPR039425">
    <property type="entry name" value="RNA_pol_sigma-70-like"/>
</dbReference>
<keyword evidence="8" id="KW-1185">Reference proteome</keyword>
<keyword evidence="2" id="KW-0805">Transcription regulation</keyword>
<keyword evidence="4" id="KW-0804">Transcription</keyword>
<dbReference type="InterPro" id="IPR007627">
    <property type="entry name" value="RNA_pol_sigma70_r2"/>
</dbReference>
<dbReference type="InterPro" id="IPR013324">
    <property type="entry name" value="RNA_pol_sigma_r3/r4-like"/>
</dbReference>
<comment type="caution">
    <text evidence="7">The sequence shown here is derived from an EMBL/GenBank/DDBJ whole genome shotgun (WGS) entry which is preliminary data.</text>
</comment>
<dbReference type="EMBL" id="JABMKX010000004">
    <property type="protein sequence ID" value="NQX45457.1"/>
    <property type="molecule type" value="Genomic_DNA"/>
</dbReference>
<dbReference type="NCBIfam" id="TIGR02937">
    <property type="entry name" value="sigma70-ECF"/>
    <property type="match status" value="1"/>
</dbReference>
<dbReference type="InterPro" id="IPR014284">
    <property type="entry name" value="RNA_pol_sigma-70_dom"/>
</dbReference>